<comment type="caution">
    <text evidence="1">The sequence shown here is derived from an EMBL/GenBank/DDBJ whole genome shotgun (WGS) entry which is preliminary data.</text>
</comment>
<protein>
    <submittedName>
        <fullName evidence="1">Uncharacterized protein</fullName>
    </submittedName>
</protein>
<sequence length="424" mass="48484">MGILRDVLCQVGVTTILAKFLVLDIPVDKDVPIVMGRSFLYTCGGILNTIKGTTSTFDDICHQQFPIAAIKAKIEEENSDSEKEIFESRDKDEKPIYGPNNLENDSYVTNPLDTLNPFRKICIWKKIVSFLGSLPVPLQNNDWMTKDAESSYIKVEGDGTWHFKCSIVDPEGNEYNNVFQTKTTERKLSKPCKLSDIIQGETSMMKLDHPDPNAPVNTKLWKKHCCLKFIIHSCCGKDMDRGEEIEEMLEIKVIEMGGDEKMLLLKLRGFSKCLGLYENEDVSSEGFESYFNGGLLSDDNFNAREYWLRISSDDDLQLSRSHAAKIKKPVLGVLQKMISYMDEEERCWELEGQHDLLQSLDRTTLKKLIGSNRRLIPDVPVPGAPRVSMHAPPCYSLEDLYDRMGRIEIRQEAIEQMEYRQSYH</sequence>
<dbReference type="EMBL" id="BQNB010009763">
    <property type="protein sequence ID" value="GJS68067.1"/>
    <property type="molecule type" value="Genomic_DNA"/>
</dbReference>
<accession>A0ABQ4XTE8</accession>
<keyword evidence="2" id="KW-1185">Reference proteome</keyword>
<evidence type="ECO:0000313" key="1">
    <source>
        <dbReference type="EMBL" id="GJS68067.1"/>
    </source>
</evidence>
<name>A0ABQ4XTE8_9ASTR</name>
<proteinExistence type="predicted"/>
<dbReference type="Proteomes" id="UP001151760">
    <property type="component" value="Unassembled WGS sequence"/>
</dbReference>
<evidence type="ECO:0000313" key="2">
    <source>
        <dbReference type="Proteomes" id="UP001151760"/>
    </source>
</evidence>
<reference evidence="1" key="1">
    <citation type="journal article" date="2022" name="Int. J. Mol. Sci.">
        <title>Draft Genome of Tanacetum Coccineum: Genomic Comparison of Closely Related Tanacetum-Family Plants.</title>
        <authorList>
            <person name="Yamashiro T."/>
            <person name="Shiraishi A."/>
            <person name="Nakayama K."/>
            <person name="Satake H."/>
        </authorList>
    </citation>
    <scope>NUCLEOTIDE SEQUENCE</scope>
</reference>
<gene>
    <name evidence="1" type="ORF">Tco_0682632</name>
</gene>
<reference evidence="1" key="2">
    <citation type="submission" date="2022-01" db="EMBL/GenBank/DDBJ databases">
        <authorList>
            <person name="Yamashiro T."/>
            <person name="Shiraishi A."/>
            <person name="Satake H."/>
            <person name="Nakayama K."/>
        </authorList>
    </citation>
    <scope>NUCLEOTIDE SEQUENCE</scope>
</reference>
<organism evidence="1 2">
    <name type="scientific">Tanacetum coccineum</name>
    <dbReference type="NCBI Taxonomy" id="301880"/>
    <lineage>
        <taxon>Eukaryota</taxon>
        <taxon>Viridiplantae</taxon>
        <taxon>Streptophyta</taxon>
        <taxon>Embryophyta</taxon>
        <taxon>Tracheophyta</taxon>
        <taxon>Spermatophyta</taxon>
        <taxon>Magnoliopsida</taxon>
        <taxon>eudicotyledons</taxon>
        <taxon>Gunneridae</taxon>
        <taxon>Pentapetalae</taxon>
        <taxon>asterids</taxon>
        <taxon>campanulids</taxon>
        <taxon>Asterales</taxon>
        <taxon>Asteraceae</taxon>
        <taxon>Asteroideae</taxon>
        <taxon>Anthemideae</taxon>
        <taxon>Anthemidinae</taxon>
        <taxon>Tanacetum</taxon>
    </lineage>
</organism>